<keyword evidence="7" id="KW-0915">Sodium</keyword>
<dbReference type="GO" id="GO:0015293">
    <property type="term" value="F:symporter activity"/>
    <property type="evidence" value="ECO:0007669"/>
    <property type="project" value="UniProtKB-KW"/>
</dbReference>
<feature type="transmembrane region" description="Helical" evidence="12">
    <location>
        <begin position="43"/>
        <end position="68"/>
    </location>
</feature>
<evidence type="ECO:0000256" key="6">
    <source>
        <dbReference type="ARBA" id="ARBA00022989"/>
    </source>
</evidence>
<gene>
    <name evidence="15" type="ORF">g.43575</name>
    <name evidence="14" type="ORF">g.43576</name>
</gene>
<organism evidence="14">
    <name type="scientific">Clastoptera arizonana</name>
    <name type="common">Arizona spittle bug</name>
    <dbReference type="NCBI Taxonomy" id="38151"/>
    <lineage>
        <taxon>Eukaryota</taxon>
        <taxon>Metazoa</taxon>
        <taxon>Ecdysozoa</taxon>
        <taxon>Arthropoda</taxon>
        <taxon>Hexapoda</taxon>
        <taxon>Insecta</taxon>
        <taxon>Pterygota</taxon>
        <taxon>Neoptera</taxon>
        <taxon>Paraneoptera</taxon>
        <taxon>Hemiptera</taxon>
        <taxon>Auchenorrhyncha</taxon>
        <taxon>Cercopoidea</taxon>
        <taxon>Clastopteridae</taxon>
        <taxon>Clastoptera</taxon>
    </lineage>
</organism>
<sequence>LVSQQLLAEMDNGKKNSFSGGIVVAEDSTEEYTKCIGFRHLQIVLLFFCMSVAYVIRVNMSLAIVAMTNKNSTLDFPVYDWDITTKSTVLSSFFWGYLVMNLPAAIIGHKYNNKYLLGGTFLLDSILAMTIPYVSGVGGAIAVIIIRVCQGLLQAFMMPMIHGLLSKWTPPHERGRASSYILGGINFGTMVILLSSGYLSQGVGWPYIFYISGILGIAWSLLWFLLGANSPDSHPFISKEERNYIVSTLNHTADHGSDIPIPWRCILTSPAVWATVIAHWGHNWGLWTILTEIPTYFNSALGFNIKDLGFISAAPFLLVWVIAFPLSNLSDYLIVKNITPLTFSRKFWNSCAHWGGAACLLGLAFVGNNREITITLYTIIVILTCCVYMGFNINHLDLSPNFARILMGLTNGSANVTSILGPLFVGYVVDDETDPDEWRIVFIFASAFFFCGNLIFICLGTADLQPWNDGDPALKEKKSGEE</sequence>
<dbReference type="CDD" id="cd17318">
    <property type="entry name" value="MFS_SLC17"/>
    <property type="match status" value="1"/>
</dbReference>
<dbReference type="AlphaFoldDB" id="A0A1B6CGZ4"/>
<dbReference type="SUPFAM" id="SSF103473">
    <property type="entry name" value="MFS general substrate transporter"/>
    <property type="match status" value="1"/>
</dbReference>
<dbReference type="GO" id="GO:0006820">
    <property type="term" value="P:monoatomic anion transport"/>
    <property type="evidence" value="ECO:0007669"/>
    <property type="project" value="TreeGrafter"/>
</dbReference>
<evidence type="ECO:0000256" key="3">
    <source>
        <dbReference type="ARBA" id="ARBA00022448"/>
    </source>
</evidence>
<keyword evidence="5" id="KW-0769">Symport</keyword>
<keyword evidence="8 12" id="KW-0472">Membrane</keyword>
<comment type="subcellular location">
    <subcellularLocation>
        <location evidence="1">Membrane</location>
        <topology evidence="1">Multi-pass membrane protein</topology>
    </subcellularLocation>
</comment>
<feature type="transmembrane region" description="Helical" evidence="12">
    <location>
        <begin position="205"/>
        <end position="226"/>
    </location>
</feature>
<evidence type="ECO:0000256" key="11">
    <source>
        <dbReference type="ARBA" id="ARBA00068450"/>
    </source>
</evidence>
<dbReference type="InterPro" id="IPR020846">
    <property type="entry name" value="MFS_dom"/>
</dbReference>
<evidence type="ECO:0000256" key="5">
    <source>
        <dbReference type="ARBA" id="ARBA00022847"/>
    </source>
</evidence>
<dbReference type="PANTHER" id="PTHR11662:SF280">
    <property type="entry name" value="FI21844P1-RELATED"/>
    <property type="match status" value="1"/>
</dbReference>
<dbReference type="Gene3D" id="1.20.1250.20">
    <property type="entry name" value="MFS general substrate transporter like domains"/>
    <property type="match status" value="2"/>
</dbReference>
<comment type="similarity">
    <text evidence="2">Belongs to the major facilitator superfamily. Sodium/anion cotransporter family.</text>
</comment>
<dbReference type="PANTHER" id="PTHR11662">
    <property type="entry name" value="SOLUTE CARRIER FAMILY 17"/>
    <property type="match status" value="1"/>
</dbReference>
<dbReference type="EMBL" id="GEDC01024683">
    <property type="protein sequence ID" value="JAS12615.1"/>
    <property type="molecule type" value="Transcribed_RNA"/>
</dbReference>
<evidence type="ECO:0000256" key="10">
    <source>
        <dbReference type="ARBA" id="ARBA00054632"/>
    </source>
</evidence>
<dbReference type="GO" id="GO:0006814">
    <property type="term" value="P:sodium ion transport"/>
    <property type="evidence" value="ECO:0007669"/>
    <property type="project" value="UniProtKB-KW"/>
</dbReference>
<dbReference type="PROSITE" id="PS50850">
    <property type="entry name" value="MFS"/>
    <property type="match status" value="1"/>
</dbReference>
<evidence type="ECO:0000313" key="15">
    <source>
        <dbReference type="EMBL" id="JAS25982.1"/>
    </source>
</evidence>
<evidence type="ECO:0000259" key="13">
    <source>
        <dbReference type="PROSITE" id="PS50850"/>
    </source>
</evidence>
<evidence type="ECO:0000256" key="4">
    <source>
        <dbReference type="ARBA" id="ARBA00022692"/>
    </source>
</evidence>
<feature type="transmembrane region" description="Helical" evidence="12">
    <location>
        <begin position="441"/>
        <end position="462"/>
    </location>
</feature>
<accession>A0A1B6CGZ4</accession>
<evidence type="ECO:0000313" key="14">
    <source>
        <dbReference type="EMBL" id="JAS12615.1"/>
    </source>
</evidence>
<feature type="domain" description="Major facilitator superfamily (MFS) profile" evidence="13">
    <location>
        <begin position="45"/>
        <end position="464"/>
    </location>
</feature>
<keyword evidence="6 12" id="KW-1133">Transmembrane helix</keyword>
<keyword evidence="9" id="KW-0406">Ion transport</keyword>
<comment type="function">
    <text evidence="10">May be an inorganic phosphate cotransporter.</text>
</comment>
<feature type="transmembrane region" description="Helical" evidence="12">
    <location>
        <begin position="374"/>
        <end position="393"/>
    </location>
</feature>
<evidence type="ECO:0000256" key="12">
    <source>
        <dbReference type="SAM" id="Phobius"/>
    </source>
</evidence>
<keyword evidence="9" id="KW-0739">Sodium transport</keyword>
<evidence type="ECO:0000256" key="1">
    <source>
        <dbReference type="ARBA" id="ARBA00004141"/>
    </source>
</evidence>
<feature type="non-terminal residue" evidence="14">
    <location>
        <position position="1"/>
    </location>
</feature>
<feature type="transmembrane region" description="Helical" evidence="12">
    <location>
        <begin position="347"/>
        <end position="367"/>
    </location>
</feature>
<dbReference type="FunFam" id="1.20.1250.20:FF:000144">
    <property type="entry name" value="Picot, isoform B"/>
    <property type="match status" value="1"/>
</dbReference>
<evidence type="ECO:0000256" key="2">
    <source>
        <dbReference type="ARBA" id="ARBA00008586"/>
    </source>
</evidence>
<feature type="transmembrane region" description="Helical" evidence="12">
    <location>
        <begin position="405"/>
        <end position="429"/>
    </location>
</feature>
<proteinExistence type="inferred from homology"/>
<dbReference type="Pfam" id="PF07690">
    <property type="entry name" value="MFS_1"/>
    <property type="match status" value="1"/>
</dbReference>
<dbReference type="EMBL" id="GEDC01011316">
    <property type="protein sequence ID" value="JAS25982.1"/>
    <property type="molecule type" value="Transcribed_RNA"/>
</dbReference>
<dbReference type="InterPro" id="IPR011701">
    <property type="entry name" value="MFS"/>
</dbReference>
<protein>
    <recommendedName>
        <fullName evidence="11">Putative inorganic phosphate cotransporter</fullName>
    </recommendedName>
</protein>
<feature type="transmembrane region" description="Helical" evidence="12">
    <location>
        <begin position="177"/>
        <end position="199"/>
    </location>
</feature>
<dbReference type="GO" id="GO:0016020">
    <property type="term" value="C:membrane"/>
    <property type="evidence" value="ECO:0007669"/>
    <property type="project" value="UniProtKB-SubCell"/>
</dbReference>
<evidence type="ECO:0000256" key="7">
    <source>
        <dbReference type="ARBA" id="ARBA00023053"/>
    </source>
</evidence>
<evidence type="ECO:0000256" key="8">
    <source>
        <dbReference type="ARBA" id="ARBA00023136"/>
    </source>
</evidence>
<reference evidence="14" key="1">
    <citation type="submission" date="2015-12" db="EMBL/GenBank/DDBJ databases">
        <title>De novo transcriptome assembly of four potential Pierce s Disease insect vectors from Arizona vineyards.</title>
        <authorList>
            <person name="Tassone E.E."/>
        </authorList>
    </citation>
    <scope>NUCLEOTIDE SEQUENCE</scope>
</reference>
<dbReference type="FunFam" id="1.20.1250.20:FF:000003">
    <property type="entry name" value="Solute carrier family 17 member 3"/>
    <property type="match status" value="1"/>
</dbReference>
<name>A0A1B6CGZ4_9HEMI</name>
<feature type="transmembrane region" description="Helical" evidence="12">
    <location>
        <begin position="308"/>
        <end position="327"/>
    </location>
</feature>
<feature type="transmembrane region" description="Helical" evidence="12">
    <location>
        <begin position="88"/>
        <end position="108"/>
    </location>
</feature>
<dbReference type="InterPro" id="IPR050382">
    <property type="entry name" value="MFS_Na/Anion_cotransporter"/>
</dbReference>
<keyword evidence="3" id="KW-0813">Transport</keyword>
<evidence type="ECO:0000256" key="9">
    <source>
        <dbReference type="ARBA" id="ARBA00023201"/>
    </source>
</evidence>
<dbReference type="InterPro" id="IPR036259">
    <property type="entry name" value="MFS_trans_sf"/>
</dbReference>
<keyword evidence="4 12" id="KW-0812">Transmembrane</keyword>